<proteinExistence type="predicted"/>
<dbReference type="KEGG" id="nin:NADRNF5_0611"/>
<dbReference type="AlphaFoldDB" id="A0A0D5C1Q4"/>
<dbReference type="HOGENOM" id="CLU_817857_0_0_2"/>
<dbReference type="EMBL" id="CP011070">
    <property type="protein sequence ID" value="AJW70307.1"/>
    <property type="molecule type" value="Genomic_DNA"/>
</dbReference>
<evidence type="ECO:0000313" key="3">
    <source>
        <dbReference type="Proteomes" id="UP000032408"/>
    </source>
</evidence>
<feature type="transmembrane region" description="Helical" evidence="1">
    <location>
        <begin position="314"/>
        <end position="335"/>
    </location>
</feature>
<accession>A0A0D5C1Q4</accession>
<dbReference type="STRING" id="1580092.NADRNF5_0611"/>
<gene>
    <name evidence="2" type="ORF">NADRNF5_0611</name>
</gene>
<name>A0A0D5C1Q4_9ARCH</name>
<reference evidence="3" key="1">
    <citation type="submission" date="2015-03" db="EMBL/GenBank/DDBJ databases">
        <title>Characterization of two novel Thaumarchaeota isolated from the Northern Adriatic Sea.</title>
        <authorList>
            <person name="Bayer B."/>
            <person name="Vojvoda J."/>
            <person name="Offre P."/>
            <person name="Srivastava A."/>
            <person name="Elisabeth N."/>
            <person name="Garcia J.A.L."/>
            <person name="Schleper C."/>
            <person name="Herndl G.J."/>
        </authorList>
    </citation>
    <scope>NUCLEOTIDE SEQUENCE [LARGE SCALE GENOMIC DNA]</scope>
    <source>
        <strain evidence="3">NF5</strain>
    </source>
</reference>
<dbReference type="RefSeq" id="WP_148313047.1">
    <property type="nucleotide sequence ID" value="NZ_CP011070.1"/>
</dbReference>
<organism evidence="2 3">
    <name type="scientific">Nitrosopumilus adriaticus</name>
    <dbReference type="NCBI Taxonomy" id="1580092"/>
    <lineage>
        <taxon>Archaea</taxon>
        <taxon>Nitrososphaerota</taxon>
        <taxon>Nitrososphaeria</taxon>
        <taxon>Nitrosopumilales</taxon>
        <taxon>Nitrosopumilaceae</taxon>
        <taxon>Nitrosopumilus</taxon>
    </lineage>
</organism>
<keyword evidence="1" id="KW-0812">Transmembrane</keyword>
<keyword evidence="1" id="KW-0472">Membrane</keyword>
<dbReference type="Proteomes" id="UP000032408">
    <property type="component" value="Chromosome"/>
</dbReference>
<evidence type="ECO:0000256" key="1">
    <source>
        <dbReference type="SAM" id="Phobius"/>
    </source>
</evidence>
<dbReference type="GeneID" id="25407590"/>
<protein>
    <submittedName>
        <fullName evidence="2">Uncharacterized protein</fullName>
    </submittedName>
</protein>
<keyword evidence="3" id="KW-1185">Reference proteome</keyword>
<reference evidence="2 3" key="2">
    <citation type="journal article" date="2016" name="ISME J.">
        <title>Physiological and genomic characterization of two novel marine thaumarchaeal strains indicates niche differentiation.</title>
        <authorList>
            <person name="Bayer B."/>
            <person name="Vojvoda J."/>
            <person name="Offre P."/>
            <person name="Alves R.J."/>
            <person name="Elisabeth N.H."/>
            <person name="Garcia J.A."/>
            <person name="Volland J.M."/>
            <person name="Srivastava A."/>
            <person name="Schleper C."/>
            <person name="Herndl G.J."/>
        </authorList>
    </citation>
    <scope>NUCLEOTIDE SEQUENCE [LARGE SCALE GENOMIC DNA]</scope>
    <source>
        <strain evidence="2 3">NF5</strain>
    </source>
</reference>
<keyword evidence="1" id="KW-1133">Transmembrane helix</keyword>
<evidence type="ECO:0000313" key="2">
    <source>
        <dbReference type="EMBL" id="AJW70307.1"/>
    </source>
</evidence>
<sequence>MKTRLLIFFLMSTGVVMTANAVPMLDPTHAFDFSEIVIVGKILSVEILSEPEISKTENTYREVSGIALYDIQVVDSFKNPDKYKSISVPGLFLRDPHGMSYETYPYEVGQHVLLYLQENQHGYAGTDLIIRSGDSRLLEGELCESGYYFDKGHCVVVDDSVQTPLPSCKSGPSPDGDNWVFFDCKWVVATPGWIFEDGIWKDDPSVQRTGPAPLPTCPRIDICTCSGNVHYYNSTDQQCHLSPYLPDSNKKLCEEFSQMEIDGWQFNSKYCDWEEISEPYMQPPSDSYKNDESLRLASEKVGIGGLGIDPEYDVITILVGVGVAAGILFVLLFVWRLGK</sequence>